<dbReference type="EMBL" id="CAJOBR010098360">
    <property type="protein sequence ID" value="CAF5149523.1"/>
    <property type="molecule type" value="Genomic_DNA"/>
</dbReference>
<evidence type="ECO:0000256" key="1">
    <source>
        <dbReference type="SAM" id="MobiDB-lite"/>
    </source>
</evidence>
<feature type="region of interest" description="Disordered" evidence="1">
    <location>
        <begin position="1"/>
        <end position="40"/>
    </location>
</feature>
<name>A0A822GGM6_9BILA</name>
<comment type="caution">
    <text evidence="2">The sequence shown here is derived from an EMBL/GenBank/DDBJ whole genome shotgun (WGS) entry which is preliminary data.</text>
</comment>
<sequence length="75" mass="8882">DRQVDRSCDEAQQKRNGDRQVDRSCDEAQHKRNDDEQVDHSCVVEPPQSHIMDVSNDHNMIVPFTWEQLKQLQHQ</sequence>
<reference evidence="2" key="1">
    <citation type="submission" date="2021-02" db="EMBL/GenBank/DDBJ databases">
        <authorList>
            <person name="Nowell W R."/>
        </authorList>
    </citation>
    <scope>NUCLEOTIDE SEQUENCE</scope>
</reference>
<organism evidence="2 3">
    <name type="scientific">Rotaria socialis</name>
    <dbReference type="NCBI Taxonomy" id="392032"/>
    <lineage>
        <taxon>Eukaryota</taxon>
        <taxon>Metazoa</taxon>
        <taxon>Spiralia</taxon>
        <taxon>Gnathifera</taxon>
        <taxon>Rotifera</taxon>
        <taxon>Eurotatoria</taxon>
        <taxon>Bdelloidea</taxon>
        <taxon>Philodinida</taxon>
        <taxon>Philodinidae</taxon>
        <taxon>Rotaria</taxon>
    </lineage>
</organism>
<feature type="compositionally biased region" description="Basic and acidic residues" evidence="1">
    <location>
        <begin position="1"/>
        <end position="39"/>
    </location>
</feature>
<accession>A0A822GGM6</accession>
<proteinExistence type="predicted"/>
<evidence type="ECO:0000313" key="3">
    <source>
        <dbReference type="Proteomes" id="UP000663848"/>
    </source>
</evidence>
<dbReference type="AlphaFoldDB" id="A0A822GGM6"/>
<protein>
    <submittedName>
        <fullName evidence="2">Uncharacterized protein</fullName>
    </submittedName>
</protein>
<feature type="non-terminal residue" evidence="2">
    <location>
        <position position="75"/>
    </location>
</feature>
<feature type="non-terminal residue" evidence="2">
    <location>
        <position position="1"/>
    </location>
</feature>
<gene>
    <name evidence="2" type="ORF">QYT958_LOCUS48422</name>
</gene>
<dbReference type="Proteomes" id="UP000663848">
    <property type="component" value="Unassembled WGS sequence"/>
</dbReference>
<evidence type="ECO:0000313" key="2">
    <source>
        <dbReference type="EMBL" id="CAF5149523.1"/>
    </source>
</evidence>